<dbReference type="Pfam" id="PF20060">
    <property type="entry name" value="DUF6459"/>
    <property type="match status" value="1"/>
</dbReference>
<sequence>MTISQSISVPTLNNNRKLYLVPSIDKEFGKEWTHPNFSPTPSALADLPNLYEWSESFIISVIEIWSGRRGTIQLSKNCHRSVINKIIKQGSQLNHPCQIRKIYLSQPIEGVLEVTATLRIKDRVRSLTLRFEGVDKKWVCTELNLL</sequence>
<dbReference type="EMBL" id="CAFBMP010000006">
    <property type="protein sequence ID" value="CAB4899617.1"/>
    <property type="molecule type" value="Genomic_DNA"/>
</dbReference>
<gene>
    <name evidence="1" type="ORF">UFOPK3608_00256</name>
</gene>
<dbReference type="InterPro" id="IPR045596">
    <property type="entry name" value="DUF6459"/>
</dbReference>
<evidence type="ECO:0000313" key="1">
    <source>
        <dbReference type="EMBL" id="CAB4899617.1"/>
    </source>
</evidence>
<organism evidence="1">
    <name type="scientific">freshwater metagenome</name>
    <dbReference type="NCBI Taxonomy" id="449393"/>
    <lineage>
        <taxon>unclassified sequences</taxon>
        <taxon>metagenomes</taxon>
        <taxon>ecological metagenomes</taxon>
    </lineage>
</organism>
<reference evidence="1" key="1">
    <citation type="submission" date="2020-05" db="EMBL/GenBank/DDBJ databases">
        <authorList>
            <person name="Chiriac C."/>
            <person name="Salcher M."/>
            <person name="Ghai R."/>
            <person name="Kavagutti S V."/>
        </authorList>
    </citation>
    <scope>NUCLEOTIDE SEQUENCE</scope>
</reference>
<accession>A0A6J7FVV5</accession>
<dbReference type="AlphaFoldDB" id="A0A6J7FVV5"/>
<name>A0A6J7FVV5_9ZZZZ</name>
<proteinExistence type="predicted"/>
<protein>
    <submittedName>
        <fullName evidence="1">Unannotated protein</fullName>
    </submittedName>
</protein>